<keyword evidence="1" id="KW-0472">Membrane</keyword>
<proteinExistence type="predicted"/>
<accession>A0A449G797</accession>
<keyword evidence="1" id="KW-1133">Transmembrane helix</keyword>
<name>A0A449G797_NOCFR</name>
<evidence type="ECO:0000313" key="3">
    <source>
        <dbReference type="EMBL" id="VFA81630.1"/>
    </source>
</evidence>
<dbReference type="EMBL" id="CAACYE010000005">
    <property type="protein sequence ID" value="VFA81630.1"/>
    <property type="molecule type" value="Genomic_DNA"/>
</dbReference>
<dbReference type="EMBL" id="CAACYE010000005">
    <property type="protein sequence ID" value="VFA81510.1"/>
    <property type="molecule type" value="Genomic_DNA"/>
</dbReference>
<protein>
    <submittedName>
        <fullName evidence="2">Uncharacterized protein</fullName>
    </submittedName>
</protein>
<dbReference type="AlphaFoldDB" id="A0A449G797"/>
<keyword evidence="1" id="KW-0812">Transmembrane</keyword>
<feature type="transmembrane region" description="Helical" evidence="1">
    <location>
        <begin position="12"/>
        <end position="32"/>
    </location>
</feature>
<evidence type="ECO:0000313" key="2">
    <source>
        <dbReference type="EMBL" id="VFA81510.1"/>
    </source>
</evidence>
<dbReference type="RefSeq" id="WP_137354354.1">
    <property type="nucleotide sequence ID" value="NZ_CAACYE020000001.1"/>
</dbReference>
<reference evidence="2" key="1">
    <citation type="submission" date="2019-02" db="EMBL/GenBank/DDBJ databases">
        <authorList>
            <consortium name="Pathogen Informatics"/>
        </authorList>
    </citation>
    <scope>NUCLEOTIDE SEQUENCE</scope>
    <source>
        <strain evidence="2">3012STDY6733949</strain>
    </source>
</reference>
<organism evidence="2">
    <name type="scientific">Nocardia farcinica</name>
    <dbReference type="NCBI Taxonomy" id="37329"/>
    <lineage>
        <taxon>Bacteria</taxon>
        <taxon>Bacillati</taxon>
        <taxon>Actinomycetota</taxon>
        <taxon>Actinomycetes</taxon>
        <taxon>Mycobacteriales</taxon>
        <taxon>Nocardiaceae</taxon>
        <taxon>Nocardia</taxon>
    </lineage>
</organism>
<feature type="transmembrane region" description="Helical" evidence="1">
    <location>
        <begin position="38"/>
        <end position="58"/>
    </location>
</feature>
<sequence length="71" mass="7505">MNAITKVLNSEPILTRMTPVLGLLAIYLIGKYVTDADLANLLLGVATIVLGGGAMVTARAKVRPLAKEQIE</sequence>
<evidence type="ECO:0000256" key="1">
    <source>
        <dbReference type="SAM" id="Phobius"/>
    </source>
</evidence>
<gene>
    <name evidence="2" type="ORF">NCTC1935_00140</name>
    <name evidence="3" type="ORF">NCTC1935_00200</name>
</gene>